<dbReference type="EMBL" id="FNQP01000011">
    <property type="protein sequence ID" value="SEA68429.1"/>
    <property type="molecule type" value="Genomic_DNA"/>
</dbReference>
<protein>
    <submittedName>
        <fullName evidence="4">Peptidase family M23</fullName>
    </submittedName>
</protein>
<dbReference type="AlphaFoldDB" id="A0A1H4D7M6"/>
<evidence type="ECO:0000256" key="1">
    <source>
        <dbReference type="SAM" id="Coils"/>
    </source>
</evidence>
<name>A0A1H4D7M6_9GAMM</name>
<evidence type="ECO:0000313" key="5">
    <source>
        <dbReference type="Proteomes" id="UP000199397"/>
    </source>
</evidence>
<sequence>MQVICLSDDGTRRRSFMLHPWKHLIIPAGIVALLVVGLSVNQMLGLYQLDATPPNAEVSENDASKLLSALEQQISTVDQIKKAYANYTVDVDTLSVRLGTLEAEIARLNALAKRVANKAKLDPQEFSLDTKPARGGLASEEPEVVIPKLSSNEFLASFELVENNLDRQKGMLATLDQILEGINVQAEVSPSGRPVRSGYISSEFGFRRDPFNGRQKMHKGVDYAGPHGTEIYAVGGGVVSFSGNRNDGYGNVVEVDHGDGLISRYAHLSTTKVAEGEVVKKGDNVAWMGSTGRSTGSHLHLEVLKNGEQVNPREYLGHEE</sequence>
<keyword evidence="5" id="KW-1185">Reference proteome</keyword>
<dbReference type="STRING" id="525918.SAMN05660964_02180"/>
<feature type="coiled-coil region" evidence="1">
    <location>
        <begin position="91"/>
        <end position="118"/>
    </location>
</feature>
<evidence type="ECO:0000313" key="4">
    <source>
        <dbReference type="EMBL" id="SEA68429.1"/>
    </source>
</evidence>
<dbReference type="SUPFAM" id="SSF51261">
    <property type="entry name" value="Duplicated hybrid motif"/>
    <property type="match status" value="1"/>
</dbReference>
<evidence type="ECO:0000259" key="3">
    <source>
        <dbReference type="Pfam" id="PF01551"/>
    </source>
</evidence>
<dbReference type="GO" id="GO:0004222">
    <property type="term" value="F:metalloendopeptidase activity"/>
    <property type="evidence" value="ECO:0007669"/>
    <property type="project" value="TreeGrafter"/>
</dbReference>
<dbReference type="Pfam" id="PF01551">
    <property type="entry name" value="Peptidase_M23"/>
    <property type="match status" value="1"/>
</dbReference>
<dbReference type="InterPro" id="IPR050570">
    <property type="entry name" value="Cell_wall_metabolism_enzyme"/>
</dbReference>
<feature type="transmembrane region" description="Helical" evidence="2">
    <location>
        <begin position="21"/>
        <end position="40"/>
    </location>
</feature>
<dbReference type="InterPro" id="IPR016047">
    <property type="entry name" value="M23ase_b-sheet_dom"/>
</dbReference>
<dbReference type="FunFam" id="2.70.70.10:FF:000006">
    <property type="entry name" value="M23 family peptidase"/>
    <property type="match status" value="1"/>
</dbReference>
<dbReference type="PANTHER" id="PTHR21666:SF291">
    <property type="entry name" value="STAGE II SPORULATION PROTEIN Q"/>
    <property type="match status" value="1"/>
</dbReference>
<dbReference type="InterPro" id="IPR011055">
    <property type="entry name" value="Dup_hybrid_motif"/>
</dbReference>
<proteinExistence type="predicted"/>
<keyword evidence="2" id="KW-1133">Transmembrane helix</keyword>
<dbReference type="CDD" id="cd12797">
    <property type="entry name" value="M23_peptidase"/>
    <property type="match status" value="1"/>
</dbReference>
<dbReference type="OrthoDB" id="9815245at2"/>
<dbReference type="PANTHER" id="PTHR21666">
    <property type="entry name" value="PEPTIDASE-RELATED"/>
    <property type="match status" value="1"/>
</dbReference>
<organism evidence="4 5">
    <name type="scientific">Thiothrix caldifontis</name>
    <dbReference type="NCBI Taxonomy" id="525918"/>
    <lineage>
        <taxon>Bacteria</taxon>
        <taxon>Pseudomonadati</taxon>
        <taxon>Pseudomonadota</taxon>
        <taxon>Gammaproteobacteria</taxon>
        <taxon>Thiotrichales</taxon>
        <taxon>Thiotrichaceae</taxon>
        <taxon>Thiothrix</taxon>
    </lineage>
</organism>
<gene>
    <name evidence="4" type="ORF">SAMN05660964_02180</name>
</gene>
<accession>A0A1H4D7M6</accession>
<evidence type="ECO:0000256" key="2">
    <source>
        <dbReference type="SAM" id="Phobius"/>
    </source>
</evidence>
<feature type="domain" description="M23ase beta-sheet core" evidence="3">
    <location>
        <begin position="216"/>
        <end position="312"/>
    </location>
</feature>
<keyword evidence="2" id="KW-0812">Transmembrane</keyword>
<keyword evidence="2" id="KW-0472">Membrane</keyword>
<keyword evidence="1" id="KW-0175">Coiled coil</keyword>
<dbReference type="RefSeq" id="WP_093068591.1">
    <property type="nucleotide sequence ID" value="NZ_FNQP01000011.1"/>
</dbReference>
<dbReference type="Gene3D" id="2.70.70.10">
    <property type="entry name" value="Glucose Permease (Domain IIA)"/>
    <property type="match status" value="1"/>
</dbReference>
<dbReference type="Proteomes" id="UP000199397">
    <property type="component" value="Unassembled WGS sequence"/>
</dbReference>
<reference evidence="4 5" key="1">
    <citation type="submission" date="2016-10" db="EMBL/GenBank/DDBJ databases">
        <authorList>
            <person name="de Groot N.N."/>
        </authorList>
    </citation>
    <scope>NUCLEOTIDE SEQUENCE [LARGE SCALE GENOMIC DNA]</scope>
    <source>
        <strain evidence="4 5">DSM 21228</strain>
    </source>
</reference>